<sequence>MRHAWTLIEMLFALILLGILGVLGGSTLLRIYQNYHHQNDSFIQEIQVQNALLQIKRLLENSYLESLMLSSGEEIGSNPLSLKGKSLIFYEKTQEYVVIGDYSLPCLHGFFVPESAKINNVLTLEFLSIDLGSNGVLNKKCSVYQKVNLPQKALFVTSDFIAPRDFYNSKFQGKILELNANQITLEIPHLFKTFMQAKAAIPIIPKMYFLYSISSLSFGDSIFLESKSQLQGVVRNTQEIIQEIADFKIAKTALGIALEICVNDARGNPHCANTLVVEVE</sequence>
<keyword evidence="2" id="KW-1185">Reference proteome</keyword>
<dbReference type="GeneID" id="82535936"/>
<reference evidence="1 2" key="1">
    <citation type="submission" date="2018-04" db="EMBL/GenBank/DDBJ databases">
        <title>Novel Campyloabacter and Helicobacter Species and Strains.</title>
        <authorList>
            <person name="Mannion A.J."/>
            <person name="Shen Z."/>
            <person name="Fox J.G."/>
        </authorList>
    </citation>
    <scope>NUCLEOTIDE SEQUENCE [LARGE SCALE GENOMIC DNA]</scope>
    <source>
        <strain evidence="1 2">MIT 99-5101</strain>
    </source>
</reference>
<organism evidence="1 2">
    <name type="scientific">Helicobacter ganmani</name>
    <dbReference type="NCBI Taxonomy" id="60246"/>
    <lineage>
        <taxon>Bacteria</taxon>
        <taxon>Pseudomonadati</taxon>
        <taxon>Campylobacterota</taxon>
        <taxon>Epsilonproteobacteria</taxon>
        <taxon>Campylobacterales</taxon>
        <taxon>Helicobacteraceae</taxon>
        <taxon>Helicobacter</taxon>
    </lineage>
</organism>
<accession>A0A3D8ICQ1</accession>
<evidence type="ECO:0000313" key="1">
    <source>
        <dbReference type="EMBL" id="RDU62544.1"/>
    </source>
</evidence>
<name>A0A3D8ICQ1_9HELI</name>
<gene>
    <name evidence="1" type="ORF">CQA43_06495</name>
</gene>
<dbReference type="RefSeq" id="WP_115551809.1">
    <property type="nucleotide sequence ID" value="NZ_CAOVYC010000008.1"/>
</dbReference>
<dbReference type="EMBL" id="NXLS01000006">
    <property type="protein sequence ID" value="RDU62544.1"/>
    <property type="molecule type" value="Genomic_DNA"/>
</dbReference>
<dbReference type="AlphaFoldDB" id="A0A3D8ICQ1"/>
<comment type="caution">
    <text evidence="1">The sequence shown here is derived from an EMBL/GenBank/DDBJ whole genome shotgun (WGS) entry which is preliminary data.</text>
</comment>
<dbReference type="OrthoDB" id="5321627at2"/>
<protein>
    <submittedName>
        <fullName evidence="1">Type II secretion system protein</fullName>
    </submittedName>
</protein>
<dbReference type="Proteomes" id="UP000256650">
    <property type="component" value="Unassembled WGS sequence"/>
</dbReference>
<evidence type="ECO:0000313" key="2">
    <source>
        <dbReference type="Proteomes" id="UP000256650"/>
    </source>
</evidence>
<proteinExistence type="predicted"/>